<dbReference type="Proteomes" id="UP000198656">
    <property type="component" value="Unassembled WGS sequence"/>
</dbReference>
<dbReference type="SUPFAM" id="SSF52540">
    <property type="entry name" value="P-loop containing nucleoside triphosphate hydrolases"/>
    <property type="match status" value="1"/>
</dbReference>
<dbReference type="GO" id="GO:0042242">
    <property type="term" value="F:cobyrinic acid a,c-diamide synthase activity"/>
    <property type="evidence" value="ECO:0007669"/>
    <property type="project" value="InterPro"/>
</dbReference>
<evidence type="ECO:0000313" key="2">
    <source>
        <dbReference type="EMBL" id="SDG60755.1"/>
    </source>
</evidence>
<dbReference type="InterPro" id="IPR002586">
    <property type="entry name" value="CobQ/CobB/MinD/ParA_Nub-bd_dom"/>
</dbReference>
<keyword evidence="3" id="KW-1185">Reference proteome</keyword>
<dbReference type="EMBL" id="FNCP01000004">
    <property type="protein sequence ID" value="SDG60755.1"/>
    <property type="molecule type" value="Genomic_DNA"/>
</dbReference>
<dbReference type="RefSeq" id="WP_092330861.1">
    <property type="nucleotide sequence ID" value="NZ_FNCP01000004.1"/>
</dbReference>
<evidence type="ECO:0000313" key="3">
    <source>
        <dbReference type="Proteomes" id="UP000198656"/>
    </source>
</evidence>
<evidence type="ECO:0000259" key="1">
    <source>
        <dbReference type="Pfam" id="PF01656"/>
    </source>
</evidence>
<dbReference type="PANTHER" id="PTHR43873">
    <property type="entry name" value="COBYRINATE A,C-DIAMIDE SYNTHASE"/>
    <property type="match status" value="1"/>
</dbReference>
<dbReference type="AlphaFoldDB" id="A0A1G7VLT4"/>
<dbReference type="PANTHER" id="PTHR43873:SF1">
    <property type="entry name" value="COBYRINATE A,C-DIAMIDE SYNTHASE"/>
    <property type="match status" value="1"/>
</dbReference>
<reference evidence="3" key="1">
    <citation type="submission" date="2016-10" db="EMBL/GenBank/DDBJ databases">
        <authorList>
            <person name="Varghese N."/>
            <person name="Submissions S."/>
        </authorList>
    </citation>
    <scope>NUCLEOTIDE SEQUENCE [LARGE SCALE GENOMIC DNA]</scope>
    <source>
        <strain evidence="3">DSM 8344</strain>
    </source>
</reference>
<dbReference type="Pfam" id="PF01656">
    <property type="entry name" value="CbiA"/>
    <property type="match status" value="1"/>
</dbReference>
<dbReference type="InterPro" id="IPR004484">
    <property type="entry name" value="CbiA/CobB_synth"/>
</dbReference>
<proteinExistence type="predicted"/>
<gene>
    <name evidence="2" type="ORF">SAMN05443529_104164</name>
</gene>
<dbReference type="OrthoDB" id="9764035at2"/>
<feature type="domain" description="CobQ/CobB/MinD/ParA nucleotide binding" evidence="1">
    <location>
        <begin position="12"/>
        <end position="190"/>
    </location>
</feature>
<accession>A0A1G7VLT4</accession>
<dbReference type="STRING" id="1121419.SAMN05443529_104164"/>
<sequence>MQQKTVQISRLVIGAPKGRSGKSMVTMGLLAALMIRGLKVQLYKNGPDITELGWLASATGRPCHNFDSFLMSREVIRQSFIRHAVSADLGIVEGVDGLFDSVDLAGRGSTAEVAKAIQAPVILVVDTARITRSVAAVVMGFMRFDPDIRLVGVILNRVAARPRHENMMRSAIEQYCGLPVLGAIPKGVLLNIPDQHLGLIPTDERKDLDQAVEEIGQTALKYLDLDGLLQVAANVPPLEITGGEGVVFP</sequence>
<protein>
    <submittedName>
        <fullName evidence="2">Cobyrinic acid a,c-diamide synthase</fullName>
    </submittedName>
</protein>
<dbReference type="InterPro" id="IPR027417">
    <property type="entry name" value="P-loop_NTPase"/>
</dbReference>
<organism evidence="2 3">
    <name type="scientific">Desulfosporosinus hippei DSM 8344</name>
    <dbReference type="NCBI Taxonomy" id="1121419"/>
    <lineage>
        <taxon>Bacteria</taxon>
        <taxon>Bacillati</taxon>
        <taxon>Bacillota</taxon>
        <taxon>Clostridia</taxon>
        <taxon>Eubacteriales</taxon>
        <taxon>Desulfitobacteriaceae</taxon>
        <taxon>Desulfosporosinus</taxon>
    </lineage>
</organism>
<dbReference type="Gene3D" id="3.40.50.300">
    <property type="entry name" value="P-loop containing nucleotide triphosphate hydrolases"/>
    <property type="match status" value="1"/>
</dbReference>
<name>A0A1G7VLT4_9FIRM</name>